<evidence type="ECO:0000313" key="2">
    <source>
        <dbReference type="Proteomes" id="UP000005808"/>
    </source>
</evidence>
<protein>
    <submittedName>
        <fullName evidence="1">Uncharacterized protein</fullName>
    </submittedName>
</protein>
<dbReference type="RefSeq" id="WP_006158955.1">
    <property type="nucleotide sequence ID" value="NZ_AHJE01000042.1"/>
</dbReference>
<dbReference type="Proteomes" id="UP000005808">
    <property type="component" value="Unassembled WGS sequence"/>
</dbReference>
<organism evidence="1 2">
    <name type="scientific">Cupriavidus basilensis OR16</name>
    <dbReference type="NCBI Taxonomy" id="1127483"/>
    <lineage>
        <taxon>Bacteria</taxon>
        <taxon>Pseudomonadati</taxon>
        <taxon>Pseudomonadota</taxon>
        <taxon>Betaproteobacteria</taxon>
        <taxon>Burkholderiales</taxon>
        <taxon>Burkholderiaceae</taxon>
        <taxon>Cupriavidus</taxon>
    </lineage>
</organism>
<reference evidence="1 2" key="1">
    <citation type="journal article" date="2012" name="J. Bacteriol.">
        <title>De Novo Genome Project of Cupriavidus basilensis OR16.</title>
        <authorList>
            <person name="Cserhati M."/>
            <person name="Kriszt B."/>
            <person name="Szoboszlay S."/>
            <person name="Toth A."/>
            <person name="Szabo I."/>
            <person name="Tancsics A."/>
            <person name="Nagy I."/>
            <person name="Horvath B."/>
            <person name="Nagy I."/>
            <person name="Kukolya J."/>
        </authorList>
    </citation>
    <scope>NUCLEOTIDE SEQUENCE [LARGE SCALE GENOMIC DNA]</scope>
    <source>
        <strain evidence="1 2">OR16</strain>
    </source>
</reference>
<accession>H1S6B1</accession>
<dbReference type="OrthoDB" id="9150712at2"/>
<comment type="caution">
    <text evidence="1">The sequence shown here is derived from an EMBL/GenBank/DDBJ whole genome shotgun (WGS) entry which is preliminary data.</text>
</comment>
<gene>
    <name evidence="1" type="ORF">OR16_17117</name>
</gene>
<sequence length="164" mass="17779">MQTVSVRIPEEDLAWLASIQLPGASSPSDKIRALLADARRRANGSSDYIGCVSLLREQVRPLLDATQALEHDHQQHSAIVPLLAMQLPELMASLIAGVPSGDQAPAQARDLEARLTARAMRMLLGLLRLGVTQRTPAYDPAVLDAYIPEVLELAKLIQSARQAT</sequence>
<dbReference type="EMBL" id="AHJE01000042">
    <property type="protein sequence ID" value="EHP41935.1"/>
    <property type="molecule type" value="Genomic_DNA"/>
</dbReference>
<name>H1S6B1_9BURK</name>
<dbReference type="AlphaFoldDB" id="H1S6B1"/>
<evidence type="ECO:0000313" key="1">
    <source>
        <dbReference type="EMBL" id="EHP41935.1"/>
    </source>
</evidence>
<dbReference type="PATRIC" id="fig|1127483.3.peg.3436"/>
<proteinExistence type="predicted"/>